<dbReference type="RefSeq" id="WP_155355332.1">
    <property type="nucleotide sequence ID" value="NZ_BAAAHL010000027.1"/>
</dbReference>
<dbReference type="EMBL" id="BLAE01000017">
    <property type="protein sequence ID" value="GES09830.1"/>
    <property type="molecule type" value="Genomic_DNA"/>
</dbReference>
<sequence>MPDLDPQLLAAARRVRPVDPGLRDCWNHVVSAIEHGWLDSTGVHDVITRIRAGHDIGFQELSFDRLGNRLRVSLGDQEAWCVPEELLEQLAALVEGRSPRDYTATAIGWAHTGDGEFPYEASAGADALVIRVNDFPAEPLYTLIVNGHEHLDLEDWPAAWARPPVPRHLVELAEARGRRRSGVPLDAGLLLSWAQTLCRLSMDDPVLVAGSLGLLGELVPRRGEVAVEPPPPGAAELLISSRGGRFKYVKIQPSSTSLIRADLDALLGVGFVPPRVHWDSPHTRVYRVEVPGAPYCCDVTAEFYFTEEPKATATVLEVSLHRIPVFPTF</sequence>
<dbReference type="AlphaFoldDB" id="A0A5M3WMV7"/>
<gene>
    <name evidence="1" type="ORF">Amac_034260</name>
</gene>
<name>A0A5M3WMV7_9ACTN</name>
<dbReference type="Proteomes" id="UP000331127">
    <property type="component" value="Unassembled WGS sequence"/>
</dbReference>
<reference evidence="1 2" key="1">
    <citation type="submission" date="2019-10" db="EMBL/GenBank/DDBJ databases">
        <title>Whole genome shotgun sequence of Acrocarpospora macrocephala NBRC 16266.</title>
        <authorList>
            <person name="Ichikawa N."/>
            <person name="Kimura A."/>
            <person name="Kitahashi Y."/>
            <person name="Komaki H."/>
            <person name="Oguchi A."/>
        </authorList>
    </citation>
    <scope>NUCLEOTIDE SEQUENCE [LARGE SCALE GENOMIC DNA]</scope>
    <source>
        <strain evidence="1 2">NBRC 16266</strain>
    </source>
</reference>
<dbReference type="OrthoDB" id="3504325at2"/>
<evidence type="ECO:0000313" key="2">
    <source>
        <dbReference type="Proteomes" id="UP000331127"/>
    </source>
</evidence>
<keyword evidence="2" id="KW-1185">Reference proteome</keyword>
<protein>
    <submittedName>
        <fullName evidence="1">Uncharacterized protein</fullName>
    </submittedName>
</protein>
<evidence type="ECO:0000313" key="1">
    <source>
        <dbReference type="EMBL" id="GES09830.1"/>
    </source>
</evidence>
<comment type="caution">
    <text evidence="1">The sequence shown here is derived from an EMBL/GenBank/DDBJ whole genome shotgun (WGS) entry which is preliminary data.</text>
</comment>
<accession>A0A5M3WMV7</accession>
<proteinExistence type="predicted"/>
<organism evidence="1 2">
    <name type="scientific">Acrocarpospora macrocephala</name>
    <dbReference type="NCBI Taxonomy" id="150177"/>
    <lineage>
        <taxon>Bacteria</taxon>
        <taxon>Bacillati</taxon>
        <taxon>Actinomycetota</taxon>
        <taxon>Actinomycetes</taxon>
        <taxon>Streptosporangiales</taxon>
        <taxon>Streptosporangiaceae</taxon>
        <taxon>Acrocarpospora</taxon>
    </lineage>
</organism>